<evidence type="ECO:0000313" key="2">
    <source>
        <dbReference type="Proteomes" id="UP000887013"/>
    </source>
</evidence>
<keyword evidence="2" id="KW-1185">Reference proteome</keyword>
<accession>A0A8X6P4B6</accession>
<dbReference type="Proteomes" id="UP000887013">
    <property type="component" value="Unassembled WGS sequence"/>
</dbReference>
<dbReference type="EMBL" id="BMAW01111795">
    <property type="protein sequence ID" value="GFT49697.1"/>
    <property type="molecule type" value="Genomic_DNA"/>
</dbReference>
<reference evidence="1" key="1">
    <citation type="submission" date="2020-08" db="EMBL/GenBank/DDBJ databases">
        <title>Multicomponent nature underlies the extraordinary mechanical properties of spider dragline silk.</title>
        <authorList>
            <person name="Kono N."/>
            <person name="Nakamura H."/>
            <person name="Mori M."/>
            <person name="Yoshida Y."/>
            <person name="Ohtoshi R."/>
            <person name="Malay A.D."/>
            <person name="Moran D.A.P."/>
            <person name="Tomita M."/>
            <person name="Numata K."/>
            <person name="Arakawa K."/>
        </authorList>
    </citation>
    <scope>NUCLEOTIDE SEQUENCE</scope>
</reference>
<evidence type="ECO:0000313" key="1">
    <source>
        <dbReference type="EMBL" id="GFT49697.1"/>
    </source>
</evidence>
<proteinExistence type="predicted"/>
<protein>
    <submittedName>
        <fullName evidence="1">Uncharacterized protein</fullName>
    </submittedName>
</protein>
<dbReference type="PROSITE" id="PS51257">
    <property type="entry name" value="PROKAR_LIPOPROTEIN"/>
    <property type="match status" value="1"/>
</dbReference>
<dbReference type="AlphaFoldDB" id="A0A8X6P4B6"/>
<name>A0A8X6P4B6_NEPPI</name>
<gene>
    <name evidence="1" type="ORF">NPIL_271871</name>
</gene>
<comment type="caution">
    <text evidence="1">The sequence shown here is derived from an EMBL/GenBank/DDBJ whole genome shotgun (WGS) entry which is preliminary data.</text>
</comment>
<sequence length="140" mass="15684">MPLREIRILNYHTFHHFATTIACNSRPSYAKEIQGVSLIKALHSEDVDCPEIGVRSGAGSISDYRATFISIDSCTTCLYYATFIMLQEPLELSPPRFQPSPLYCQLLTLFFVPRAALRTVSLNTLSATHRPHADLLHTSS</sequence>
<organism evidence="1 2">
    <name type="scientific">Nephila pilipes</name>
    <name type="common">Giant wood spider</name>
    <name type="synonym">Nephila maculata</name>
    <dbReference type="NCBI Taxonomy" id="299642"/>
    <lineage>
        <taxon>Eukaryota</taxon>
        <taxon>Metazoa</taxon>
        <taxon>Ecdysozoa</taxon>
        <taxon>Arthropoda</taxon>
        <taxon>Chelicerata</taxon>
        <taxon>Arachnida</taxon>
        <taxon>Araneae</taxon>
        <taxon>Araneomorphae</taxon>
        <taxon>Entelegynae</taxon>
        <taxon>Araneoidea</taxon>
        <taxon>Nephilidae</taxon>
        <taxon>Nephila</taxon>
    </lineage>
</organism>